<evidence type="ECO:0000256" key="1">
    <source>
        <dbReference type="ARBA" id="ARBA00004123"/>
    </source>
</evidence>
<dbReference type="InterPro" id="IPR033316">
    <property type="entry name" value="RBBP8-like"/>
</dbReference>
<dbReference type="InterPro" id="IPR013882">
    <property type="entry name" value="Ctp1_C"/>
</dbReference>
<dbReference type="Proteomes" id="UP001516400">
    <property type="component" value="Unassembled WGS sequence"/>
</dbReference>
<protein>
    <recommendedName>
        <fullName evidence="4">DNA endonuclease activator Ctp1 C-terminal domain-containing protein</fullName>
    </recommendedName>
</protein>
<keyword evidence="3" id="KW-0539">Nucleus</keyword>
<comment type="caution">
    <text evidence="5">The sequence shown here is derived from an EMBL/GenBank/DDBJ whole genome shotgun (WGS) entry which is preliminary data.</text>
</comment>
<keyword evidence="6" id="KW-1185">Reference proteome</keyword>
<evidence type="ECO:0000256" key="2">
    <source>
        <dbReference type="ARBA" id="ARBA00022763"/>
    </source>
</evidence>
<evidence type="ECO:0000313" key="6">
    <source>
        <dbReference type="Proteomes" id="UP001516400"/>
    </source>
</evidence>
<dbReference type="Pfam" id="PF08573">
    <property type="entry name" value="SAE2"/>
    <property type="match status" value="1"/>
</dbReference>
<dbReference type="GO" id="GO:0006974">
    <property type="term" value="P:DNA damage response"/>
    <property type="evidence" value="ECO:0007669"/>
    <property type="project" value="UniProtKB-KW"/>
</dbReference>
<dbReference type="GO" id="GO:0005634">
    <property type="term" value="C:nucleus"/>
    <property type="evidence" value="ECO:0007669"/>
    <property type="project" value="UniProtKB-SubCell"/>
</dbReference>
<organism evidence="5 6">
    <name type="scientific">Cryptolaemus montrouzieri</name>
    <dbReference type="NCBI Taxonomy" id="559131"/>
    <lineage>
        <taxon>Eukaryota</taxon>
        <taxon>Metazoa</taxon>
        <taxon>Ecdysozoa</taxon>
        <taxon>Arthropoda</taxon>
        <taxon>Hexapoda</taxon>
        <taxon>Insecta</taxon>
        <taxon>Pterygota</taxon>
        <taxon>Neoptera</taxon>
        <taxon>Endopterygota</taxon>
        <taxon>Coleoptera</taxon>
        <taxon>Polyphaga</taxon>
        <taxon>Cucujiformia</taxon>
        <taxon>Coccinelloidea</taxon>
        <taxon>Coccinellidae</taxon>
        <taxon>Scymninae</taxon>
        <taxon>Scymnini</taxon>
        <taxon>Cryptolaemus</taxon>
    </lineage>
</organism>
<keyword evidence="2" id="KW-0227">DNA damage</keyword>
<dbReference type="AlphaFoldDB" id="A0ABD2MN45"/>
<dbReference type="PANTHER" id="PTHR15107">
    <property type="entry name" value="RETINOBLASTOMA BINDING PROTEIN 8"/>
    <property type="match status" value="1"/>
</dbReference>
<evidence type="ECO:0000259" key="4">
    <source>
        <dbReference type="Pfam" id="PF08573"/>
    </source>
</evidence>
<gene>
    <name evidence="5" type="ORF">HHI36_006821</name>
</gene>
<evidence type="ECO:0000313" key="5">
    <source>
        <dbReference type="EMBL" id="KAL3267687.1"/>
    </source>
</evidence>
<accession>A0ABD2MN45</accession>
<comment type="subcellular location">
    <subcellularLocation>
        <location evidence="1">Nucleus</location>
    </subcellularLocation>
</comment>
<dbReference type="PANTHER" id="PTHR15107:SF0">
    <property type="entry name" value="DNA ENDONUCLEASE ACTIVATOR CTP1 C-TERMINAL DOMAIN-CONTAINING PROTEIN"/>
    <property type="match status" value="1"/>
</dbReference>
<proteinExistence type="predicted"/>
<reference evidence="5 6" key="1">
    <citation type="journal article" date="2021" name="BMC Biol.">
        <title>Horizontally acquired antibacterial genes associated with adaptive radiation of ladybird beetles.</title>
        <authorList>
            <person name="Li H.S."/>
            <person name="Tang X.F."/>
            <person name="Huang Y.H."/>
            <person name="Xu Z.Y."/>
            <person name="Chen M.L."/>
            <person name="Du X.Y."/>
            <person name="Qiu B.Y."/>
            <person name="Chen P.T."/>
            <person name="Zhang W."/>
            <person name="Slipinski A."/>
            <person name="Escalona H.E."/>
            <person name="Waterhouse R.M."/>
            <person name="Zwick A."/>
            <person name="Pang H."/>
        </authorList>
    </citation>
    <scope>NUCLEOTIDE SEQUENCE [LARGE SCALE GENOMIC DNA]</scope>
    <source>
        <strain evidence="5">SYSU2018</strain>
    </source>
</reference>
<name>A0ABD2MN45_9CUCU</name>
<evidence type="ECO:0000256" key="3">
    <source>
        <dbReference type="ARBA" id="ARBA00023242"/>
    </source>
</evidence>
<feature type="domain" description="DNA endonuclease activator Ctp1 C-terminal" evidence="4">
    <location>
        <begin position="49"/>
        <end position="88"/>
    </location>
</feature>
<dbReference type="EMBL" id="JABFTP020000021">
    <property type="protein sequence ID" value="KAL3267687.1"/>
    <property type="molecule type" value="Genomic_DNA"/>
</dbReference>
<sequence>MKIFLHTPESQKSPLKPYVYKETVRGKAKKKLKGWSCKECEQFYNGLNLTEAELEKKMNECSKHKNRFKPNEETMAGFWDLSIAPTQEDKNTPAISTPSQESNESTIYCFYKN</sequence>